<dbReference type="InterPro" id="IPR022655">
    <property type="entry name" value="DUF1553"/>
</dbReference>
<dbReference type="Pfam" id="PF07583">
    <property type="entry name" value="PSCyt2"/>
    <property type="match status" value="1"/>
</dbReference>
<evidence type="ECO:0008006" key="5">
    <source>
        <dbReference type="Google" id="ProtNLM"/>
    </source>
</evidence>
<evidence type="ECO:0000313" key="4">
    <source>
        <dbReference type="Proteomes" id="UP000001887"/>
    </source>
</evidence>
<dbReference type="EMBL" id="CP001848">
    <property type="protein sequence ID" value="ADB18410.1"/>
    <property type="molecule type" value="Genomic_DNA"/>
</dbReference>
<proteinExistence type="predicted"/>
<dbReference type="KEGG" id="psl:Psta_3755"/>
<evidence type="ECO:0000259" key="1">
    <source>
        <dbReference type="Pfam" id="PF07583"/>
    </source>
</evidence>
<dbReference type="Proteomes" id="UP000001887">
    <property type="component" value="Chromosome"/>
</dbReference>
<dbReference type="HOGENOM" id="CLU_005632_2_0_0"/>
<name>D2R045_PIRSD</name>
<organism evidence="3 4">
    <name type="scientific">Pirellula staleyi (strain ATCC 27377 / DSM 6068 / ICPB 4128)</name>
    <name type="common">Pirella staleyi</name>
    <dbReference type="NCBI Taxonomy" id="530564"/>
    <lineage>
        <taxon>Bacteria</taxon>
        <taxon>Pseudomonadati</taxon>
        <taxon>Planctomycetota</taxon>
        <taxon>Planctomycetia</taxon>
        <taxon>Pirellulales</taxon>
        <taxon>Pirellulaceae</taxon>
        <taxon>Pirellula</taxon>
    </lineage>
</organism>
<protein>
    <recommendedName>
        <fullName evidence="5">DUF1549 domain-containing protein</fullName>
    </recommendedName>
</protein>
<dbReference type="InterPro" id="IPR011444">
    <property type="entry name" value="DUF1549"/>
</dbReference>
<dbReference type="OrthoDB" id="289126at2"/>
<dbReference type="PANTHER" id="PTHR35889:SF3">
    <property type="entry name" value="F-BOX DOMAIN-CONTAINING PROTEIN"/>
    <property type="match status" value="1"/>
</dbReference>
<evidence type="ECO:0000313" key="3">
    <source>
        <dbReference type="EMBL" id="ADB18410.1"/>
    </source>
</evidence>
<sequence precursor="true">MTTSLAHWIRTPIATFVAGCALLLSAPTSVLLGQEATTSTTPAKPSATGPVVPDYGMPQVKFINEQIRQVWTDNQLTPSPPATDGEWCRRVYLDILGRIPSVQELRDFLASRETDKKLKLVSKLLYDESYTEDYARNWTTIWTNILIGRNGGLEDDTLISRAGMQKFLRDSFARNKPYDRMVYELVSATGSTAPGGEGFNGATNYLVMKLDENAAQATAMTAKNFLGLQIQCTQCHNHPFNEWKQQKFWEFNAFFRQTRALREFVPGTRDIAGAKLMNQDFAGEGAGADPNEAILYYELRNGILSSAFPVFVDGSEISKSGYLEDNDRRTELAKLIIKSEFMDKTIANRMWGHFLGYGFTKPIDDLGPHNAPTHPVLLDYLGQQVRQNSFDLKELIRWITLSEAYSLSSVVTSKNKSDDPLMGETPKFTHFYLRQMQAEQLYESLLVATQAHKTRGNYEDQEKIKAEWMRQFTIAFGTDEGDESTTFNGTIPQALMMFNGDLIKDATKLDKGSFLSTIATSNLKPGAKIEYLFQAALARNPTDTELRAANQILTWRQGDTAAALQDLFWVVLNTNEFILQH</sequence>
<gene>
    <name evidence="3" type="ordered locus">Psta_3755</name>
</gene>
<evidence type="ECO:0000259" key="2">
    <source>
        <dbReference type="Pfam" id="PF07587"/>
    </source>
</evidence>
<dbReference type="PANTHER" id="PTHR35889">
    <property type="entry name" value="CYCLOINULO-OLIGOSACCHARIDE FRUCTANOTRANSFERASE-RELATED"/>
    <property type="match status" value="1"/>
</dbReference>
<dbReference type="STRING" id="530564.Psta_3755"/>
<dbReference type="Pfam" id="PF07587">
    <property type="entry name" value="PSD1"/>
    <property type="match status" value="1"/>
</dbReference>
<keyword evidence="4" id="KW-1185">Reference proteome</keyword>
<feature type="domain" description="DUF1553" evidence="2">
    <location>
        <begin position="328"/>
        <end position="552"/>
    </location>
</feature>
<dbReference type="eggNOG" id="COG5492">
    <property type="taxonomic scope" value="Bacteria"/>
</dbReference>
<accession>D2R045</accession>
<reference evidence="3 4" key="1">
    <citation type="journal article" date="2009" name="Stand. Genomic Sci.">
        <title>Complete genome sequence of Pirellula staleyi type strain (ATCC 27377).</title>
        <authorList>
            <person name="Clum A."/>
            <person name="Tindall B.J."/>
            <person name="Sikorski J."/>
            <person name="Ivanova N."/>
            <person name="Mavrommatis K."/>
            <person name="Lucas S."/>
            <person name="Glavina del Rio T."/>
            <person name="Nolan M."/>
            <person name="Chen F."/>
            <person name="Tice H."/>
            <person name="Pitluck S."/>
            <person name="Cheng J.F."/>
            <person name="Chertkov O."/>
            <person name="Brettin T."/>
            <person name="Han C."/>
            <person name="Detter J.C."/>
            <person name="Kuske C."/>
            <person name="Bruce D."/>
            <person name="Goodwin L."/>
            <person name="Ovchinikova G."/>
            <person name="Pati A."/>
            <person name="Mikhailova N."/>
            <person name="Chen A."/>
            <person name="Palaniappan K."/>
            <person name="Land M."/>
            <person name="Hauser L."/>
            <person name="Chang Y.J."/>
            <person name="Jeffries C.D."/>
            <person name="Chain P."/>
            <person name="Rohde M."/>
            <person name="Goker M."/>
            <person name="Bristow J."/>
            <person name="Eisen J.A."/>
            <person name="Markowitz V."/>
            <person name="Hugenholtz P."/>
            <person name="Kyrpides N.C."/>
            <person name="Klenk H.P."/>
            <person name="Lapidus A."/>
        </authorList>
    </citation>
    <scope>NUCLEOTIDE SEQUENCE [LARGE SCALE GENOMIC DNA]</scope>
    <source>
        <strain evidence="4">ATCC 27377 / DSM 6068 / ICPB 4128</strain>
    </source>
</reference>
<feature type="domain" description="DUF1549" evidence="1">
    <location>
        <begin position="63"/>
        <end position="259"/>
    </location>
</feature>
<dbReference type="AlphaFoldDB" id="D2R045"/>